<organism evidence="3 4">
    <name type="scientific">Euphydryas editha</name>
    <name type="common">Edith's checkerspot</name>
    <dbReference type="NCBI Taxonomy" id="104508"/>
    <lineage>
        <taxon>Eukaryota</taxon>
        <taxon>Metazoa</taxon>
        <taxon>Ecdysozoa</taxon>
        <taxon>Arthropoda</taxon>
        <taxon>Hexapoda</taxon>
        <taxon>Insecta</taxon>
        <taxon>Pterygota</taxon>
        <taxon>Neoptera</taxon>
        <taxon>Endopterygota</taxon>
        <taxon>Lepidoptera</taxon>
        <taxon>Glossata</taxon>
        <taxon>Ditrysia</taxon>
        <taxon>Papilionoidea</taxon>
        <taxon>Nymphalidae</taxon>
        <taxon>Nymphalinae</taxon>
        <taxon>Euphydryas</taxon>
    </lineage>
</organism>
<proteinExistence type="predicted"/>
<feature type="region of interest" description="Disordered" evidence="1">
    <location>
        <begin position="211"/>
        <end position="239"/>
    </location>
</feature>
<keyword evidence="4" id="KW-1185">Reference proteome</keyword>
<accession>A0AAU9T9W2</accession>
<dbReference type="InterPro" id="IPR003604">
    <property type="entry name" value="Matrin/U1-like-C_Znf_C2H2"/>
</dbReference>
<feature type="domain" description="U1-type" evidence="2">
    <location>
        <begin position="526"/>
        <end position="559"/>
    </location>
</feature>
<name>A0AAU9T9W2_EUPED</name>
<comment type="caution">
    <text evidence="3">The sequence shown here is derived from an EMBL/GenBank/DDBJ whole genome shotgun (WGS) entry which is preliminary data.</text>
</comment>
<evidence type="ECO:0000313" key="4">
    <source>
        <dbReference type="Proteomes" id="UP001153954"/>
    </source>
</evidence>
<feature type="compositionally biased region" description="Polar residues" evidence="1">
    <location>
        <begin position="211"/>
        <end position="232"/>
    </location>
</feature>
<dbReference type="GO" id="GO:0003676">
    <property type="term" value="F:nucleic acid binding"/>
    <property type="evidence" value="ECO:0007669"/>
    <property type="project" value="InterPro"/>
</dbReference>
<sequence length="560" mass="62647">MESIKDVYMISLDALDLNMLPISQKLNEGRVVILGSKSSLGLRNKEYYELEIKTNDTREGEENKKLDSSPILYKAEQVKDKVVDGGRFKATELNFNTVTEISSLFEYCMICDQIFAIEKRSFHLNSDLHCENLLQKLPDEYGIRKVNNTQDHCILCNYNFNNYEVHINSEEHITNFKNMIIPDKCKKTAEICYNFNADKINVNTKSQNSEILKSNESKSSTDTNGHTAPLNNNKKKTEEIDECTDNIETGTAVNIELDHGDAIKTDKMDNATDSKVIDAANAIKTAVPESKQHKDKISFNKTEEIDEYTDKIETGNAVNIERGNGNAIKTVKPGNAVNIKLGYVNAIKTVESGDVVNGKLGNVNAINTIEPSNAVNVELDHSNAIKSVESGNAIDNKVVEAANCKAFETVYKCGRLYIPITGKYIRTMQPANVSEIINNNVNNMAAYNKENPHMLKLRQKVDTKVKETSNLHYQMVKIDTKNFVTCIICNVDIMASDGHISTHIEGETHKNNYSEFCTRNLLVTLNSAMYCTVCVVYPGVGGEITHCIGKKHKKNLENIS</sequence>
<evidence type="ECO:0000259" key="2">
    <source>
        <dbReference type="SMART" id="SM00451"/>
    </source>
</evidence>
<dbReference type="SMART" id="SM00451">
    <property type="entry name" value="ZnF_U1"/>
    <property type="match status" value="3"/>
</dbReference>
<evidence type="ECO:0000256" key="1">
    <source>
        <dbReference type="SAM" id="MobiDB-lite"/>
    </source>
</evidence>
<dbReference type="AlphaFoldDB" id="A0AAU9T9W2"/>
<feature type="domain" description="U1-type" evidence="2">
    <location>
        <begin position="148"/>
        <end position="179"/>
    </location>
</feature>
<feature type="domain" description="U1-type" evidence="2">
    <location>
        <begin position="480"/>
        <end position="516"/>
    </location>
</feature>
<reference evidence="3" key="1">
    <citation type="submission" date="2022-03" db="EMBL/GenBank/DDBJ databases">
        <authorList>
            <person name="Tunstrom K."/>
        </authorList>
    </citation>
    <scope>NUCLEOTIDE SEQUENCE</scope>
</reference>
<dbReference type="Proteomes" id="UP001153954">
    <property type="component" value="Unassembled WGS sequence"/>
</dbReference>
<protein>
    <recommendedName>
        <fullName evidence="2">U1-type domain-containing protein</fullName>
    </recommendedName>
</protein>
<evidence type="ECO:0000313" key="3">
    <source>
        <dbReference type="EMBL" id="CAH2083606.1"/>
    </source>
</evidence>
<dbReference type="GO" id="GO:0008270">
    <property type="term" value="F:zinc ion binding"/>
    <property type="evidence" value="ECO:0007669"/>
    <property type="project" value="InterPro"/>
</dbReference>
<dbReference type="EMBL" id="CAKOGL010000001">
    <property type="protein sequence ID" value="CAH2083606.1"/>
    <property type="molecule type" value="Genomic_DNA"/>
</dbReference>
<gene>
    <name evidence="3" type="ORF">EEDITHA_LOCUS258</name>
</gene>